<dbReference type="Pfam" id="PF04542">
    <property type="entry name" value="Sigma70_r2"/>
    <property type="match status" value="1"/>
</dbReference>
<reference evidence="9 10" key="1">
    <citation type="submission" date="2021-11" db="EMBL/GenBank/DDBJ databases">
        <title>Draft genome sequence of Paenibacillus profundus YoMME, a new Gram-positive bacteria with exoelectrogenic properties.</title>
        <authorList>
            <person name="Hubenova Y."/>
            <person name="Hubenova E."/>
            <person name="Manasiev Y."/>
            <person name="Peykov S."/>
            <person name="Mitov M."/>
        </authorList>
    </citation>
    <scope>NUCLEOTIDE SEQUENCE [LARGE SCALE GENOMIC DNA]</scope>
    <source>
        <strain evidence="9 10">YoMME</strain>
    </source>
</reference>
<evidence type="ECO:0000256" key="4">
    <source>
        <dbReference type="ARBA" id="ARBA00023125"/>
    </source>
</evidence>
<dbReference type="InterPro" id="IPR013249">
    <property type="entry name" value="RNA_pol_sigma70_r4_t2"/>
</dbReference>
<dbReference type="PANTHER" id="PTHR43133">
    <property type="entry name" value="RNA POLYMERASE ECF-TYPE SIGMA FACTO"/>
    <property type="match status" value="1"/>
</dbReference>
<evidence type="ECO:0000313" key="9">
    <source>
        <dbReference type="EMBL" id="MCE5168450.1"/>
    </source>
</evidence>
<dbReference type="Gene3D" id="1.10.10.10">
    <property type="entry name" value="Winged helix-like DNA-binding domain superfamily/Winged helix DNA-binding domain"/>
    <property type="match status" value="1"/>
</dbReference>
<evidence type="ECO:0000256" key="2">
    <source>
        <dbReference type="ARBA" id="ARBA00023015"/>
    </source>
</evidence>
<evidence type="ECO:0000256" key="5">
    <source>
        <dbReference type="ARBA" id="ARBA00023163"/>
    </source>
</evidence>
<dbReference type="InterPro" id="IPR036388">
    <property type="entry name" value="WH-like_DNA-bd_sf"/>
</dbReference>
<protein>
    <recommendedName>
        <fullName evidence="6">RNA polymerase sigma factor</fullName>
    </recommendedName>
</protein>
<feature type="domain" description="RNA polymerase sigma-70 region 2" evidence="7">
    <location>
        <begin position="44"/>
        <end position="109"/>
    </location>
</feature>
<evidence type="ECO:0000256" key="6">
    <source>
        <dbReference type="RuleBase" id="RU000716"/>
    </source>
</evidence>
<evidence type="ECO:0000259" key="7">
    <source>
        <dbReference type="Pfam" id="PF04542"/>
    </source>
</evidence>
<comment type="similarity">
    <text evidence="1 6">Belongs to the sigma-70 factor family. ECF subfamily.</text>
</comment>
<keyword evidence="5 6" id="KW-0804">Transcription</keyword>
<dbReference type="RefSeq" id="WP_233695705.1">
    <property type="nucleotide sequence ID" value="NZ_JAJNBZ010000002.1"/>
</dbReference>
<dbReference type="PROSITE" id="PS01063">
    <property type="entry name" value="SIGMA70_ECF"/>
    <property type="match status" value="1"/>
</dbReference>
<keyword evidence="2 6" id="KW-0805">Transcription regulation</keyword>
<sequence>MNDVPVTEWKQDVGDEWSPDLDELDDSMLVQRSKQGDREAYGELVRRHRTKVYGYARSITQEPFLAEDIVQDALIRAFLHLGSLVDAARFLPWIHRIVRNQAYTKLRSKPIAQERTFTGLMRDVEAESEEEQWHNLDYIMLRLARSGVEGNAQEATPEERLMRKELLETIGGMLRCLNRKERQIFESHFFDHLSPQEIAKLFHLSTANVYQILSRSRKKVVQEKIRVSVDHYVMNRKDMGCMKTKLLPNSGTLAETFTWTSAASALHGLLSYTDKEESLTRIMGLSGYAFRINICRGDVNIAGPTIYDFRDILSKGLRNLGFRARIVDAMPLKLGPNTNLVDASMLTPEAKAKRKLHEALPEALNLIHDSIDRGLPVLSWDLFVPEFGLIYGYDDGARKLTAVECGKEEHIPYDHLGRGILEDLFVLAIDEPCITDERGQLKGALQLILDHYHGREEQPQYSVHGLAAYDVWVEAFRGGTVEPNGNSYNIAVVQDARHYAAQFLNELSDTWQGGDAAADDRLRNLGKEAAGLYASMAEQLQELQQMFPFPAGGEPNEPEQAGRAITILQSVKALEEQSIVLLGQMDAELNK</sequence>
<dbReference type="InterPro" id="IPR013324">
    <property type="entry name" value="RNA_pol_sigma_r3/r4-like"/>
</dbReference>
<dbReference type="InterPro" id="IPR007627">
    <property type="entry name" value="RNA_pol_sigma70_r2"/>
</dbReference>
<dbReference type="NCBIfam" id="TIGR02937">
    <property type="entry name" value="sigma70-ECF"/>
    <property type="match status" value="1"/>
</dbReference>
<dbReference type="EMBL" id="JAJNBZ010000002">
    <property type="protein sequence ID" value="MCE5168450.1"/>
    <property type="molecule type" value="Genomic_DNA"/>
</dbReference>
<dbReference type="Pfam" id="PF08281">
    <property type="entry name" value="Sigma70_r4_2"/>
    <property type="match status" value="1"/>
</dbReference>
<dbReference type="InterPro" id="IPR013325">
    <property type="entry name" value="RNA_pol_sigma_r2"/>
</dbReference>
<dbReference type="PANTHER" id="PTHR43133:SF8">
    <property type="entry name" value="RNA POLYMERASE SIGMA FACTOR HI_1459-RELATED"/>
    <property type="match status" value="1"/>
</dbReference>
<dbReference type="InterPro" id="IPR014284">
    <property type="entry name" value="RNA_pol_sigma-70_dom"/>
</dbReference>
<dbReference type="InterPro" id="IPR000838">
    <property type="entry name" value="RNA_pol_sigma70_ECF_CS"/>
</dbReference>
<dbReference type="SUPFAM" id="SSF88659">
    <property type="entry name" value="Sigma3 and sigma4 domains of RNA polymerase sigma factors"/>
    <property type="match status" value="1"/>
</dbReference>
<comment type="caution">
    <text evidence="9">The sequence shown here is derived from an EMBL/GenBank/DDBJ whole genome shotgun (WGS) entry which is preliminary data.</text>
</comment>
<proteinExistence type="inferred from homology"/>
<gene>
    <name evidence="9" type="ORF">LQV63_03860</name>
</gene>
<accession>A0ABS8YDL6</accession>
<dbReference type="SUPFAM" id="SSF88946">
    <property type="entry name" value="Sigma2 domain of RNA polymerase sigma factors"/>
    <property type="match status" value="1"/>
</dbReference>
<dbReference type="InterPro" id="IPR039425">
    <property type="entry name" value="RNA_pol_sigma-70-like"/>
</dbReference>
<feature type="domain" description="RNA polymerase sigma factor 70 region 4 type 2" evidence="8">
    <location>
        <begin position="170"/>
        <end position="219"/>
    </location>
</feature>
<evidence type="ECO:0000259" key="8">
    <source>
        <dbReference type="Pfam" id="PF08281"/>
    </source>
</evidence>
<evidence type="ECO:0000256" key="1">
    <source>
        <dbReference type="ARBA" id="ARBA00010641"/>
    </source>
</evidence>
<name>A0ABS8YDL6_9BACL</name>
<dbReference type="Gene3D" id="1.10.1740.10">
    <property type="match status" value="1"/>
</dbReference>
<dbReference type="Proteomes" id="UP001199916">
    <property type="component" value="Unassembled WGS sequence"/>
</dbReference>
<organism evidence="9 10">
    <name type="scientific">Paenibacillus profundus</name>
    <dbReference type="NCBI Taxonomy" id="1173085"/>
    <lineage>
        <taxon>Bacteria</taxon>
        <taxon>Bacillati</taxon>
        <taxon>Bacillota</taxon>
        <taxon>Bacilli</taxon>
        <taxon>Bacillales</taxon>
        <taxon>Paenibacillaceae</taxon>
        <taxon>Paenibacillus</taxon>
    </lineage>
</organism>
<keyword evidence="4 6" id="KW-0238">DNA-binding</keyword>
<keyword evidence="3 6" id="KW-0731">Sigma factor</keyword>
<evidence type="ECO:0000256" key="3">
    <source>
        <dbReference type="ARBA" id="ARBA00023082"/>
    </source>
</evidence>
<dbReference type="CDD" id="cd06171">
    <property type="entry name" value="Sigma70_r4"/>
    <property type="match status" value="1"/>
</dbReference>
<keyword evidence="10" id="KW-1185">Reference proteome</keyword>
<evidence type="ECO:0000313" key="10">
    <source>
        <dbReference type="Proteomes" id="UP001199916"/>
    </source>
</evidence>